<evidence type="ECO:0008006" key="4">
    <source>
        <dbReference type="Google" id="ProtNLM"/>
    </source>
</evidence>
<evidence type="ECO:0000313" key="3">
    <source>
        <dbReference type="Proteomes" id="UP001142489"/>
    </source>
</evidence>
<accession>A0A9Q0Y667</accession>
<dbReference type="OrthoDB" id="1884872at2759"/>
<dbReference type="Proteomes" id="UP001142489">
    <property type="component" value="Unassembled WGS sequence"/>
</dbReference>
<organism evidence="2 3">
    <name type="scientific">Phrynocephalus forsythii</name>
    <dbReference type="NCBI Taxonomy" id="171643"/>
    <lineage>
        <taxon>Eukaryota</taxon>
        <taxon>Metazoa</taxon>
        <taxon>Chordata</taxon>
        <taxon>Craniata</taxon>
        <taxon>Vertebrata</taxon>
        <taxon>Euteleostomi</taxon>
        <taxon>Lepidosauria</taxon>
        <taxon>Squamata</taxon>
        <taxon>Bifurcata</taxon>
        <taxon>Unidentata</taxon>
        <taxon>Episquamata</taxon>
        <taxon>Toxicofera</taxon>
        <taxon>Iguania</taxon>
        <taxon>Acrodonta</taxon>
        <taxon>Agamidae</taxon>
        <taxon>Agaminae</taxon>
        <taxon>Phrynocephalus</taxon>
    </lineage>
</organism>
<protein>
    <recommendedName>
        <fullName evidence="4">PHD finger protein 3</fullName>
    </recommendedName>
</protein>
<evidence type="ECO:0000256" key="1">
    <source>
        <dbReference type="SAM" id="MobiDB-lite"/>
    </source>
</evidence>
<feature type="region of interest" description="Disordered" evidence="1">
    <location>
        <begin position="128"/>
        <end position="147"/>
    </location>
</feature>
<dbReference type="AlphaFoldDB" id="A0A9Q0Y667"/>
<keyword evidence="3" id="KW-1185">Reference proteome</keyword>
<evidence type="ECO:0000313" key="2">
    <source>
        <dbReference type="EMBL" id="KAJ7341333.1"/>
    </source>
</evidence>
<feature type="compositionally biased region" description="Polar residues" evidence="1">
    <location>
        <begin position="230"/>
        <end position="240"/>
    </location>
</feature>
<proteinExistence type="predicted"/>
<feature type="region of interest" description="Disordered" evidence="1">
    <location>
        <begin position="1"/>
        <end position="24"/>
    </location>
</feature>
<reference evidence="2" key="1">
    <citation type="journal article" date="2023" name="DNA Res.">
        <title>Chromosome-level genome assembly of Phrynocephalus forsythii using third-generation DNA sequencing and Hi-C analysis.</title>
        <authorList>
            <person name="Qi Y."/>
            <person name="Zhao W."/>
            <person name="Zhao Y."/>
            <person name="Niu C."/>
            <person name="Cao S."/>
            <person name="Zhang Y."/>
        </authorList>
    </citation>
    <scope>NUCLEOTIDE SEQUENCE</scope>
    <source>
        <tissue evidence="2">Muscle</tissue>
    </source>
</reference>
<sequence>RNRKPPPAPRSARPGEGAGAPSPLAQAGIKDTGVFMDIVDTFNHLIPTEHLDDALFLGSNLENEVCEDFSTSQNGLEDSLKNMLSDKDPMLGSASAQFCLPVLDSSDPNFQMPCSTVVGLDDIMDEGAKESAHSTTDEDDLSSNRKLRDQMDGAMLKSPRKSPRLMTQEPARSLRQSTLAKRSNAPPPVPTKKSTVKSGSAQKGGLKQPDRGQTKQDNGAAKGHSKDVEQNSAESCQQQEAMEETPLDSANSDQVKCCKDSPEAEAGTEQEAPNQDKAQGASSEARDSCLVSETSSPAKETEGGTEVVLEREYGCAAEETAVSVSAESDEAQNNSSIKKLKMNLLWVMNLLLKYPQN</sequence>
<dbReference type="EMBL" id="JAPFRF010000002">
    <property type="protein sequence ID" value="KAJ7341333.1"/>
    <property type="molecule type" value="Genomic_DNA"/>
</dbReference>
<feature type="region of interest" description="Disordered" evidence="1">
    <location>
        <begin position="152"/>
        <end position="307"/>
    </location>
</feature>
<gene>
    <name evidence="2" type="ORF">JRQ81_005301</name>
</gene>
<feature type="non-terminal residue" evidence="2">
    <location>
        <position position="1"/>
    </location>
</feature>
<feature type="compositionally biased region" description="Low complexity" evidence="1">
    <location>
        <begin position="10"/>
        <end position="23"/>
    </location>
</feature>
<comment type="caution">
    <text evidence="2">The sequence shown here is derived from an EMBL/GenBank/DDBJ whole genome shotgun (WGS) entry which is preliminary data.</text>
</comment>
<feature type="compositionally biased region" description="Polar residues" evidence="1">
    <location>
        <begin position="271"/>
        <end position="282"/>
    </location>
</feature>
<name>A0A9Q0Y667_9SAUR</name>